<dbReference type="SUPFAM" id="SSF57798">
    <property type="entry name" value="Casein kinase II beta subunit"/>
    <property type="match status" value="1"/>
</dbReference>
<keyword evidence="6" id="KW-1185">Reference proteome</keyword>
<dbReference type="Proteomes" id="UP001498771">
    <property type="component" value="Unassembled WGS sequence"/>
</dbReference>
<organism evidence="5 6">
    <name type="scientific">Myxozyma melibiosi</name>
    <dbReference type="NCBI Taxonomy" id="54550"/>
    <lineage>
        <taxon>Eukaryota</taxon>
        <taxon>Fungi</taxon>
        <taxon>Dikarya</taxon>
        <taxon>Ascomycota</taxon>
        <taxon>Saccharomycotina</taxon>
        <taxon>Lipomycetes</taxon>
        <taxon>Lipomycetales</taxon>
        <taxon>Lipomycetaceae</taxon>
        <taxon>Myxozyma</taxon>
    </lineage>
</organism>
<comment type="subunit">
    <text evidence="3">Tetramer of two alpha and two beta subunits.</text>
</comment>
<reference evidence="5 6" key="1">
    <citation type="submission" date="2024-03" db="EMBL/GenBank/DDBJ databases">
        <title>Genome-scale model development and genomic sequencing of the oleaginous clade Lipomyces.</title>
        <authorList>
            <consortium name="Lawrence Berkeley National Laboratory"/>
            <person name="Czajka J.J."/>
            <person name="Han Y."/>
            <person name="Kim J."/>
            <person name="Mondo S.J."/>
            <person name="Hofstad B.A."/>
            <person name="Robles A."/>
            <person name="Haridas S."/>
            <person name="Riley R."/>
            <person name="LaButti K."/>
            <person name="Pangilinan J."/>
            <person name="Andreopoulos W."/>
            <person name="Lipzen A."/>
            <person name="Yan J."/>
            <person name="Wang M."/>
            <person name="Ng V."/>
            <person name="Grigoriev I.V."/>
            <person name="Spatafora J.W."/>
            <person name="Magnuson J.K."/>
            <person name="Baker S.E."/>
            <person name="Pomraning K.R."/>
        </authorList>
    </citation>
    <scope>NUCLEOTIDE SEQUENCE [LARGE SCALE GENOMIC DNA]</scope>
    <source>
        <strain evidence="5 6">Phaff 52-87</strain>
    </source>
</reference>
<accession>A0ABR1F9L3</accession>
<dbReference type="InterPro" id="IPR016149">
    <property type="entry name" value="Casein_kin_II_reg-sub_N"/>
</dbReference>
<dbReference type="PANTHER" id="PTHR11740">
    <property type="entry name" value="CASEIN KINASE II SUBUNIT BETA"/>
    <property type="match status" value="1"/>
</dbReference>
<evidence type="ECO:0000313" key="5">
    <source>
        <dbReference type="EMBL" id="KAK7206447.1"/>
    </source>
</evidence>
<name>A0ABR1F9L3_9ASCO</name>
<dbReference type="GO" id="GO:0016301">
    <property type="term" value="F:kinase activity"/>
    <property type="evidence" value="ECO:0007669"/>
    <property type="project" value="UniProtKB-KW"/>
</dbReference>
<dbReference type="PANTHER" id="PTHR11740:SF39">
    <property type="entry name" value="CASEIN KINASE II SUBUNIT BETA"/>
    <property type="match status" value="1"/>
</dbReference>
<feature type="coiled-coil region" evidence="4">
    <location>
        <begin position="202"/>
        <end position="229"/>
    </location>
</feature>
<proteinExistence type="inferred from homology"/>
<dbReference type="Gene3D" id="1.10.1820.10">
    <property type="entry name" value="protein kinase ck2 holoenzyme, chain C, domain 1"/>
    <property type="match status" value="1"/>
</dbReference>
<comment type="similarity">
    <text evidence="1 3">Belongs to the casein kinase 2 subunit beta family.</text>
</comment>
<gene>
    <name evidence="5" type="ORF">BZA70DRAFT_276631</name>
</gene>
<comment type="caution">
    <text evidence="5">The sequence shown here is derived from an EMBL/GenBank/DDBJ whole genome shotgun (WGS) entry which is preliminary data.</text>
</comment>
<dbReference type="RefSeq" id="XP_064769480.1">
    <property type="nucleotide sequence ID" value="XM_064912333.1"/>
</dbReference>
<evidence type="ECO:0000313" key="6">
    <source>
        <dbReference type="Proteomes" id="UP001498771"/>
    </source>
</evidence>
<evidence type="ECO:0000256" key="2">
    <source>
        <dbReference type="ARBA" id="ARBA00045899"/>
    </source>
</evidence>
<dbReference type="Pfam" id="PF01214">
    <property type="entry name" value="CK_II_beta"/>
    <property type="match status" value="1"/>
</dbReference>
<dbReference type="PRINTS" id="PR00472">
    <property type="entry name" value="CASNKINASEII"/>
</dbReference>
<keyword evidence="4" id="KW-0175">Coiled coil</keyword>
<evidence type="ECO:0000256" key="3">
    <source>
        <dbReference type="RuleBase" id="RU361268"/>
    </source>
</evidence>
<comment type="function">
    <text evidence="2 3">Regulatory subunit of casein kinase II/CK2. As part of the kinase complex regulates the basal catalytic activity of the alpha subunit a constitutively active serine/threonine-protein kinase that phosphorylates a large number of substrates containing acidic residues C-terminal to the phosphorylated serine or threonine.</text>
</comment>
<dbReference type="EMBL" id="JBBJBU010000003">
    <property type="protein sequence ID" value="KAK7206447.1"/>
    <property type="molecule type" value="Genomic_DNA"/>
</dbReference>
<dbReference type="InterPro" id="IPR035991">
    <property type="entry name" value="Casein_kinase_II_beta-like"/>
</dbReference>
<evidence type="ECO:0000256" key="1">
    <source>
        <dbReference type="ARBA" id="ARBA00006941"/>
    </source>
</evidence>
<evidence type="ECO:0000256" key="4">
    <source>
        <dbReference type="SAM" id="Coils"/>
    </source>
</evidence>
<dbReference type="GeneID" id="90037845"/>
<keyword evidence="5" id="KW-0418">Kinase</keyword>
<keyword evidence="5" id="KW-0808">Transferase</keyword>
<dbReference type="Gene3D" id="2.20.25.20">
    <property type="match status" value="1"/>
</dbReference>
<dbReference type="InterPro" id="IPR000704">
    <property type="entry name" value="Casein_kinase_II_reg-sub"/>
</dbReference>
<dbReference type="SMART" id="SM01085">
    <property type="entry name" value="CK_II_beta"/>
    <property type="match status" value="1"/>
</dbReference>
<protein>
    <recommendedName>
        <fullName evidence="3">Casein kinase II subunit beta</fullName>
        <shortName evidence="3">CK II beta</shortName>
    </recommendedName>
</protein>
<sequence length="230" mass="27266">MDDFSSDSDCTKYWIDWFLGAQGNEFFCEIDDEFLNDRFNMTGLNSEVQYYQYAMDLIMDTFERECDDPTREQIERSARHLYGLIHARYILTQRGLQKMLDKYKKGDFGVCPRVHCQRQPVLPIGLSDVPHSAPVKMFCMKCEDVYNPPSVRFASIDGAYFGTSFPFLLFQAYPHLIPNKTSPERFVPAIFGFKIHEHARLARWQESKRLELNKRLEQYEEEERRRKRAQ</sequence>